<comment type="caution">
    <text evidence="1">The sequence shown here is derived from an EMBL/GenBank/DDBJ whole genome shotgun (WGS) entry which is preliminary data.</text>
</comment>
<accession>N1URT8</accession>
<evidence type="ECO:0000313" key="1">
    <source>
        <dbReference type="EMBL" id="EMY24600.1"/>
    </source>
</evidence>
<name>N1URT8_LEPIR</name>
<proteinExistence type="predicted"/>
<dbReference type="EMBL" id="AHNY02000186">
    <property type="protein sequence ID" value="EMY24600.1"/>
    <property type="molecule type" value="Genomic_DNA"/>
</dbReference>
<dbReference type="Proteomes" id="UP000012220">
    <property type="component" value="Unassembled WGS sequence"/>
</dbReference>
<sequence length="60" mass="7395">MRLSEIHSNSNFDIDLYLKEKNIFYSLSILRFSKKFLRVCFKMVRIKILKWGKVYDEKNF</sequence>
<protein>
    <submittedName>
        <fullName evidence="1">Uncharacterized protein</fullName>
    </submittedName>
</protein>
<reference evidence="1 2" key="1">
    <citation type="submission" date="2013-02" db="EMBL/GenBank/DDBJ databases">
        <authorList>
            <person name="Harkins D.M."/>
            <person name="Durkin A.S."/>
            <person name="Brinkac L.M."/>
            <person name="Haft D.H."/>
            <person name="Selengut J.D."/>
            <person name="Sanka R."/>
            <person name="DePew J."/>
            <person name="Purushe J."/>
            <person name="Picardeau M."/>
            <person name="Werts C."/>
            <person name="Goarant C."/>
            <person name="Vinetz J.M."/>
            <person name="Sutton G.G."/>
            <person name="Nierman W.C."/>
            <person name="Fouts D.E."/>
        </authorList>
    </citation>
    <scope>NUCLEOTIDE SEQUENCE [LARGE SCALE GENOMIC DNA]</scope>
    <source>
        <strain evidence="1 2">200703203</strain>
    </source>
</reference>
<evidence type="ECO:0000313" key="2">
    <source>
        <dbReference type="Proteomes" id="UP000012220"/>
    </source>
</evidence>
<gene>
    <name evidence="1" type="ORF">LEP1GSC115_4148</name>
</gene>
<organism evidence="1 2">
    <name type="scientific">Leptospira interrogans serovar Australis str. 200703203</name>
    <dbReference type="NCBI Taxonomy" id="1085541"/>
    <lineage>
        <taxon>Bacteria</taxon>
        <taxon>Pseudomonadati</taxon>
        <taxon>Spirochaetota</taxon>
        <taxon>Spirochaetia</taxon>
        <taxon>Leptospirales</taxon>
        <taxon>Leptospiraceae</taxon>
        <taxon>Leptospira</taxon>
    </lineage>
</organism>
<dbReference type="AlphaFoldDB" id="N1URT8"/>
<dbReference type="BioCyc" id="LINT1085541:G11IQ-2777-MONOMER"/>